<protein>
    <submittedName>
        <fullName evidence="5">AraC-type DNA-binding protein</fullName>
    </submittedName>
</protein>
<dbReference type="SMART" id="SM00342">
    <property type="entry name" value="HTH_ARAC"/>
    <property type="match status" value="1"/>
</dbReference>
<dbReference type="PROSITE" id="PS01124">
    <property type="entry name" value="HTH_ARAC_FAMILY_2"/>
    <property type="match status" value="1"/>
</dbReference>
<organism evidence="5 6">
    <name type="scientific">Palleronia salina</name>
    <dbReference type="NCBI Taxonomy" id="313368"/>
    <lineage>
        <taxon>Bacteria</taxon>
        <taxon>Pseudomonadati</taxon>
        <taxon>Pseudomonadota</taxon>
        <taxon>Alphaproteobacteria</taxon>
        <taxon>Rhodobacterales</taxon>
        <taxon>Roseobacteraceae</taxon>
        <taxon>Palleronia</taxon>
    </lineage>
</organism>
<reference evidence="5 6" key="1">
    <citation type="submission" date="2016-11" db="EMBL/GenBank/DDBJ databases">
        <authorList>
            <person name="Jaros S."/>
            <person name="Januszkiewicz K."/>
            <person name="Wedrychowicz H."/>
        </authorList>
    </citation>
    <scope>NUCLEOTIDE SEQUENCE [LARGE SCALE GENOMIC DNA]</scope>
    <source>
        <strain evidence="5 6">DSM 26892</strain>
    </source>
</reference>
<dbReference type="STRING" id="313368.SAMN04488012_1161"/>
<dbReference type="InterPro" id="IPR020449">
    <property type="entry name" value="Tscrpt_reg_AraC-type_HTH"/>
</dbReference>
<dbReference type="InterPro" id="IPR050204">
    <property type="entry name" value="AraC_XylS_family_regulators"/>
</dbReference>
<keyword evidence="1" id="KW-0805">Transcription regulation</keyword>
<dbReference type="PROSITE" id="PS00041">
    <property type="entry name" value="HTH_ARAC_FAMILY_1"/>
    <property type="match status" value="1"/>
</dbReference>
<evidence type="ECO:0000259" key="4">
    <source>
        <dbReference type="PROSITE" id="PS01124"/>
    </source>
</evidence>
<sequence length="331" mass="35205">MLQSSDSCCHRPEARMDPLSDIVALLKPHECVAAGFDAAGDWSIQFERHAGLKCNALVKGGCWLSVDGGKPVRLDAGDCAILPHGLPFVLSARPGRFGVDAAEIYSPLPHGGTATYGGGGDFFMAGSRFLLSGPATEMLLPSLPPFLIVRAGAEGEVLRWSVERIARELRTPQPGSSLAIAHLSHLVLMQALRACLLQEQTGLGGWFAALTDASVARAVAAIHANPARRWTLAGLAAEAGLSRTTFAERFRKVTDQTPLGYLTRWRMALAMDRLTGSNAALGQIAAEVGYASQAAFSAAFRRETGYSPRQYAREIHASSTAAAVSRPIVAR</sequence>
<evidence type="ECO:0000313" key="5">
    <source>
        <dbReference type="EMBL" id="SHJ71653.1"/>
    </source>
</evidence>
<dbReference type="EMBL" id="FQZA01000016">
    <property type="protein sequence ID" value="SHJ71653.1"/>
    <property type="molecule type" value="Genomic_DNA"/>
</dbReference>
<evidence type="ECO:0000256" key="3">
    <source>
        <dbReference type="ARBA" id="ARBA00023163"/>
    </source>
</evidence>
<dbReference type="Pfam" id="PF12852">
    <property type="entry name" value="Cupin_6"/>
    <property type="match status" value="1"/>
</dbReference>
<evidence type="ECO:0000256" key="1">
    <source>
        <dbReference type="ARBA" id="ARBA00023015"/>
    </source>
</evidence>
<dbReference type="AlphaFoldDB" id="A0A1M6LKE5"/>
<dbReference type="GO" id="GO:0043565">
    <property type="term" value="F:sequence-specific DNA binding"/>
    <property type="evidence" value="ECO:0007669"/>
    <property type="project" value="InterPro"/>
</dbReference>
<accession>A0A1M6LKE5</accession>
<dbReference type="InterPro" id="IPR018060">
    <property type="entry name" value="HTH_AraC"/>
</dbReference>
<dbReference type="PANTHER" id="PTHR46796">
    <property type="entry name" value="HTH-TYPE TRANSCRIPTIONAL ACTIVATOR RHAS-RELATED"/>
    <property type="match status" value="1"/>
</dbReference>
<dbReference type="InterPro" id="IPR009057">
    <property type="entry name" value="Homeodomain-like_sf"/>
</dbReference>
<name>A0A1M6LKE5_9RHOB</name>
<keyword evidence="6" id="KW-1185">Reference proteome</keyword>
<dbReference type="SUPFAM" id="SSF46689">
    <property type="entry name" value="Homeodomain-like"/>
    <property type="match status" value="2"/>
</dbReference>
<dbReference type="Gene3D" id="1.10.10.60">
    <property type="entry name" value="Homeodomain-like"/>
    <property type="match status" value="1"/>
</dbReference>
<keyword evidence="3" id="KW-0804">Transcription</keyword>
<dbReference type="PRINTS" id="PR00032">
    <property type="entry name" value="HTHARAC"/>
</dbReference>
<feature type="domain" description="HTH araC/xylS-type" evidence="4">
    <location>
        <begin position="216"/>
        <end position="314"/>
    </location>
</feature>
<dbReference type="Proteomes" id="UP000184040">
    <property type="component" value="Unassembled WGS sequence"/>
</dbReference>
<gene>
    <name evidence="5" type="ORF">SAMN04488012_1161</name>
</gene>
<proteinExistence type="predicted"/>
<dbReference type="InterPro" id="IPR032783">
    <property type="entry name" value="AraC_lig"/>
</dbReference>
<dbReference type="GO" id="GO:0003700">
    <property type="term" value="F:DNA-binding transcription factor activity"/>
    <property type="evidence" value="ECO:0007669"/>
    <property type="project" value="InterPro"/>
</dbReference>
<dbReference type="InterPro" id="IPR018062">
    <property type="entry name" value="HTH_AraC-typ_CS"/>
</dbReference>
<evidence type="ECO:0000313" key="6">
    <source>
        <dbReference type="Proteomes" id="UP000184040"/>
    </source>
</evidence>
<dbReference type="PANTHER" id="PTHR46796:SF7">
    <property type="entry name" value="ARAC FAMILY TRANSCRIPTIONAL REGULATOR"/>
    <property type="match status" value="1"/>
</dbReference>
<evidence type="ECO:0000256" key="2">
    <source>
        <dbReference type="ARBA" id="ARBA00023125"/>
    </source>
</evidence>
<keyword evidence="2 5" id="KW-0238">DNA-binding</keyword>
<dbReference type="Pfam" id="PF12833">
    <property type="entry name" value="HTH_18"/>
    <property type="match status" value="1"/>
</dbReference>